<gene>
    <name evidence="3" type="primary">isfD_2</name>
    <name evidence="3" type="ORF">MCHUDSM44219_02836</name>
</gene>
<dbReference type="Pfam" id="PF00106">
    <property type="entry name" value="adh_short"/>
    <property type="match status" value="1"/>
</dbReference>
<protein>
    <submittedName>
        <fullName evidence="3">Sulfoacetaldehyde reductase</fullName>
        <ecNumber evidence="3">1.1.1.313</ecNumber>
    </submittedName>
</protein>
<dbReference type="Proteomes" id="UP000036176">
    <property type="component" value="Unassembled WGS sequence"/>
</dbReference>
<name>A0A0J6W9M6_MYCCU</name>
<dbReference type="PATRIC" id="fig|1800.3.peg.2842"/>
<sequence length="320" mass="34134">MRGLEKFHVLSILIPMSAKWTADNVPDQSGRIAVVTGANSGIGYEAAHVLAGRGARVVLAVRDLDKGRRAQESILRAHPRAEVTVQELDLSSLASVRNAAEALREAHPTIDLLIDNAGVMYPPKQVTADGFELQFGTNHLGHFALTGLLLDRLLPVAGSRVVVVASIAHNIQADIHFDDLQWERGYNRVAAYGQSKLANLMFTYALQRKLAAAGAPTIAVAAHPGISNTELMRHVPGSGLPGFSKLAGLVTNSPAVGALATLRAATDPGVRGGQYYGPSGFRELVGHPVLVESTRKSHDEAVQQRLWAVSEELTGVSYPV</sequence>
<evidence type="ECO:0000313" key="3">
    <source>
        <dbReference type="EMBL" id="KMO79294.1"/>
    </source>
</evidence>
<dbReference type="NCBIfam" id="NF004513">
    <property type="entry name" value="PRK05854.1"/>
    <property type="match status" value="1"/>
</dbReference>
<dbReference type="SUPFAM" id="SSF51735">
    <property type="entry name" value="NAD(P)-binding Rossmann-fold domains"/>
    <property type="match status" value="1"/>
</dbReference>
<dbReference type="NCBIfam" id="NF004846">
    <property type="entry name" value="PRK06197.1"/>
    <property type="match status" value="1"/>
</dbReference>
<dbReference type="FunFam" id="3.40.50.720:FF:000399">
    <property type="entry name" value="Probable oxidoreductase"/>
    <property type="match status" value="1"/>
</dbReference>
<keyword evidence="4" id="KW-1185">Reference proteome</keyword>
<dbReference type="PANTHER" id="PTHR43157">
    <property type="entry name" value="PHOSPHATIDYLINOSITOL-GLYCAN BIOSYNTHESIS CLASS F PROTEIN-RELATED"/>
    <property type="match status" value="1"/>
</dbReference>
<dbReference type="PANTHER" id="PTHR43157:SF31">
    <property type="entry name" value="PHOSPHATIDYLINOSITOL-GLYCAN BIOSYNTHESIS CLASS F PROTEIN"/>
    <property type="match status" value="1"/>
</dbReference>
<dbReference type="EMBL" id="JYNX01000036">
    <property type="protein sequence ID" value="KMO79294.1"/>
    <property type="molecule type" value="Genomic_DNA"/>
</dbReference>
<evidence type="ECO:0000256" key="2">
    <source>
        <dbReference type="RuleBase" id="RU000363"/>
    </source>
</evidence>
<dbReference type="GO" id="GO:0016491">
    <property type="term" value="F:oxidoreductase activity"/>
    <property type="evidence" value="ECO:0007669"/>
    <property type="project" value="UniProtKB-KW"/>
</dbReference>
<dbReference type="AlphaFoldDB" id="A0A0J6W9M6"/>
<comment type="similarity">
    <text evidence="2">Belongs to the short-chain dehydrogenases/reductases (SDR) family.</text>
</comment>
<organism evidence="3 4">
    <name type="scientific">Mycolicibacterium chubuense</name>
    <name type="common">Mycobacterium chubuense</name>
    <dbReference type="NCBI Taxonomy" id="1800"/>
    <lineage>
        <taxon>Bacteria</taxon>
        <taxon>Bacillati</taxon>
        <taxon>Actinomycetota</taxon>
        <taxon>Actinomycetes</taxon>
        <taxon>Mycobacteriales</taxon>
        <taxon>Mycobacteriaceae</taxon>
        <taxon>Mycolicibacterium</taxon>
    </lineage>
</organism>
<dbReference type="CDD" id="cd05327">
    <property type="entry name" value="retinol-DH_like_SDR_c_like"/>
    <property type="match status" value="1"/>
</dbReference>
<evidence type="ECO:0000256" key="1">
    <source>
        <dbReference type="ARBA" id="ARBA00023002"/>
    </source>
</evidence>
<dbReference type="Gene3D" id="3.40.50.720">
    <property type="entry name" value="NAD(P)-binding Rossmann-like Domain"/>
    <property type="match status" value="1"/>
</dbReference>
<evidence type="ECO:0000313" key="4">
    <source>
        <dbReference type="Proteomes" id="UP000036176"/>
    </source>
</evidence>
<reference evidence="3 4" key="1">
    <citation type="journal article" date="2015" name="Genome Biol. Evol.">
        <title>Characterization of Three Mycobacterium spp. with Potential Use in Bioremediation by Genome Sequencing and Comparative Genomics.</title>
        <authorList>
            <person name="Das S."/>
            <person name="Pettersson B.M."/>
            <person name="Behra P.R."/>
            <person name="Ramesh M."/>
            <person name="Dasgupta S."/>
            <person name="Bhattacharya A."/>
            <person name="Kirsebom L.A."/>
        </authorList>
    </citation>
    <scope>NUCLEOTIDE SEQUENCE [LARGE SCALE GENOMIC DNA]</scope>
    <source>
        <strain evidence="3 4">DSM 44219</strain>
    </source>
</reference>
<dbReference type="PRINTS" id="PR00080">
    <property type="entry name" value="SDRFAMILY"/>
</dbReference>
<comment type="caution">
    <text evidence="3">The sequence shown here is derived from an EMBL/GenBank/DDBJ whole genome shotgun (WGS) entry which is preliminary data.</text>
</comment>
<proteinExistence type="inferred from homology"/>
<dbReference type="InterPro" id="IPR036291">
    <property type="entry name" value="NAD(P)-bd_dom_sf"/>
</dbReference>
<accession>A0A0J6W9M6</accession>
<dbReference type="EC" id="1.1.1.313" evidence="3"/>
<keyword evidence="1 3" id="KW-0560">Oxidoreductase</keyword>
<dbReference type="InterPro" id="IPR002347">
    <property type="entry name" value="SDR_fam"/>
</dbReference>
<dbReference type="PRINTS" id="PR00081">
    <property type="entry name" value="GDHRDH"/>
</dbReference>